<feature type="signal peptide" evidence="1">
    <location>
        <begin position="1"/>
        <end position="23"/>
    </location>
</feature>
<reference evidence="2" key="2">
    <citation type="submission" date="2021-04" db="EMBL/GenBank/DDBJ databases">
        <title>Genome-wide patterns of bracovirus chromosomal integration into multiple host tissues during parasitism.</title>
        <authorList>
            <person name="Chebbi M.A.C."/>
        </authorList>
    </citation>
    <scope>NUCLEOTIDE SEQUENCE</scope>
    <source>
        <tissue evidence="2">Whole body</tissue>
    </source>
</reference>
<dbReference type="EMBL" id="JAAOIC020000039">
    <property type="protein sequence ID" value="KAG8039051.1"/>
    <property type="molecule type" value="Genomic_DNA"/>
</dbReference>
<sequence length="124" mass="13654">MSYNRQFFFFLLNFFLITYQGNCAQSKSGSPFKKCCDLGNSWAKEGLRCEKFVGPVADVPRAQQALCLEAVDICCNRANHEISCDNGKKSAREGKACVDGSSGKSRAARALGDYQRDCCEGCKL</sequence>
<keyword evidence="3" id="KW-1185">Reference proteome</keyword>
<proteinExistence type="predicted"/>
<dbReference type="AlphaFoldDB" id="A0A8J5RDG3"/>
<evidence type="ECO:0000313" key="3">
    <source>
        <dbReference type="Proteomes" id="UP000729913"/>
    </source>
</evidence>
<protein>
    <submittedName>
        <fullName evidence="2">Uncharacterized protein</fullName>
    </submittedName>
</protein>
<evidence type="ECO:0000256" key="1">
    <source>
        <dbReference type="SAM" id="SignalP"/>
    </source>
</evidence>
<evidence type="ECO:0000313" key="2">
    <source>
        <dbReference type="EMBL" id="KAG8039051.1"/>
    </source>
</evidence>
<feature type="non-terminal residue" evidence="2">
    <location>
        <position position="124"/>
    </location>
</feature>
<keyword evidence="1" id="KW-0732">Signal</keyword>
<organism evidence="2 3">
    <name type="scientific">Cotesia typhae</name>
    <dbReference type="NCBI Taxonomy" id="2053667"/>
    <lineage>
        <taxon>Eukaryota</taxon>
        <taxon>Metazoa</taxon>
        <taxon>Ecdysozoa</taxon>
        <taxon>Arthropoda</taxon>
        <taxon>Hexapoda</taxon>
        <taxon>Insecta</taxon>
        <taxon>Pterygota</taxon>
        <taxon>Neoptera</taxon>
        <taxon>Endopterygota</taxon>
        <taxon>Hymenoptera</taxon>
        <taxon>Apocrita</taxon>
        <taxon>Ichneumonoidea</taxon>
        <taxon>Braconidae</taxon>
        <taxon>Microgastrinae</taxon>
        <taxon>Cotesia</taxon>
    </lineage>
</organism>
<feature type="chain" id="PRO_5035255516" evidence="1">
    <location>
        <begin position="24"/>
        <end position="124"/>
    </location>
</feature>
<dbReference type="OrthoDB" id="10022113at2759"/>
<comment type="caution">
    <text evidence="2">The sequence shown here is derived from an EMBL/GenBank/DDBJ whole genome shotgun (WGS) entry which is preliminary data.</text>
</comment>
<reference evidence="2" key="1">
    <citation type="submission" date="2020-03" db="EMBL/GenBank/DDBJ databases">
        <authorList>
            <person name="Chebbi M.A."/>
            <person name="Drezen J.M."/>
        </authorList>
    </citation>
    <scope>NUCLEOTIDE SEQUENCE</scope>
    <source>
        <tissue evidence="2">Whole body</tissue>
    </source>
</reference>
<dbReference type="Proteomes" id="UP000729913">
    <property type="component" value="Unassembled WGS sequence"/>
</dbReference>
<name>A0A8J5RDG3_9HYME</name>
<accession>A0A8J5RDG3</accession>
<gene>
    <name evidence="2" type="ORF">G9C98_003358</name>
</gene>